<dbReference type="Gene3D" id="3.90.70.10">
    <property type="entry name" value="Cysteine proteinases"/>
    <property type="match status" value="1"/>
</dbReference>
<dbReference type="Proteomes" id="UP001642409">
    <property type="component" value="Unassembled WGS sequence"/>
</dbReference>
<evidence type="ECO:0000259" key="2">
    <source>
        <dbReference type="Pfam" id="PF00112"/>
    </source>
</evidence>
<dbReference type="InterPro" id="IPR013128">
    <property type="entry name" value="Peptidase_C1A"/>
</dbReference>
<dbReference type="PROSITE" id="PS00640">
    <property type="entry name" value="THIOL_PROTEASE_ASN"/>
    <property type="match status" value="1"/>
</dbReference>
<gene>
    <name evidence="3" type="ORF">HINF_LOCUS18465</name>
</gene>
<reference evidence="3 4" key="1">
    <citation type="submission" date="2024-07" db="EMBL/GenBank/DDBJ databases">
        <authorList>
            <person name="Akdeniz Z."/>
        </authorList>
    </citation>
    <scope>NUCLEOTIDE SEQUENCE [LARGE SCALE GENOMIC DNA]</scope>
</reference>
<protein>
    <submittedName>
        <fullName evidence="3">Cathepsin_L</fullName>
    </submittedName>
</protein>
<feature type="domain" description="Peptidase C1A papain C-terminal" evidence="2">
    <location>
        <begin position="2"/>
        <end position="72"/>
    </location>
</feature>
<comment type="similarity">
    <text evidence="1">Belongs to the peptidase C1 family.</text>
</comment>
<name>A0ABP1HWD0_9EUKA</name>
<dbReference type="PANTHER" id="PTHR12411">
    <property type="entry name" value="CYSTEINE PROTEASE FAMILY C1-RELATED"/>
    <property type="match status" value="1"/>
</dbReference>
<keyword evidence="4" id="KW-1185">Reference proteome</keyword>
<evidence type="ECO:0000313" key="3">
    <source>
        <dbReference type="EMBL" id="CAL6003564.1"/>
    </source>
</evidence>
<sequence length="82" mass="9316">MTFYSGGIFDDIECTNDPKKLVHQVALVGWGYDDELQQQYWIIKNSWSNAWGVDGYIFISSNKNVDCGITLATAIPNLQRNK</sequence>
<organism evidence="3 4">
    <name type="scientific">Hexamita inflata</name>
    <dbReference type="NCBI Taxonomy" id="28002"/>
    <lineage>
        <taxon>Eukaryota</taxon>
        <taxon>Metamonada</taxon>
        <taxon>Diplomonadida</taxon>
        <taxon>Hexamitidae</taxon>
        <taxon>Hexamitinae</taxon>
        <taxon>Hexamita</taxon>
    </lineage>
</organism>
<dbReference type="SUPFAM" id="SSF54001">
    <property type="entry name" value="Cysteine proteinases"/>
    <property type="match status" value="1"/>
</dbReference>
<dbReference type="InterPro" id="IPR025661">
    <property type="entry name" value="Pept_asp_AS"/>
</dbReference>
<dbReference type="EMBL" id="CAXDID020000047">
    <property type="protein sequence ID" value="CAL6003564.1"/>
    <property type="molecule type" value="Genomic_DNA"/>
</dbReference>
<dbReference type="Pfam" id="PF00112">
    <property type="entry name" value="Peptidase_C1"/>
    <property type="match status" value="1"/>
</dbReference>
<proteinExistence type="inferred from homology"/>
<comment type="caution">
    <text evidence="3">The sequence shown here is derived from an EMBL/GenBank/DDBJ whole genome shotgun (WGS) entry which is preliminary data.</text>
</comment>
<evidence type="ECO:0000313" key="4">
    <source>
        <dbReference type="Proteomes" id="UP001642409"/>
    </source>
</evidence>
<evidence type="ECO:0000256" key="1">
    <source>
        <dbReference type="ARBA" id="ARBA00008455"/>
    </source>
</evidence>
<dbReference type="InterPro" id="IPR038765">
    <property type="entry name" value="Papain-like_cys_pep_sf"/>
</dbReference>
<dbReference type="InterPro" id="IPR000668">
    <property type="entry name" value="Peptidase_C1A_C"/>
</dbReference>
<accession>A0ABP1HWD0</accession>